<keyword evidence="5 7" id="KW-1133">Transmembrane helix</keyword>
<gene>
    <name evidence="9" type="ORF">ICN82_13485</name>
</gene>
<evidence type="ECO:0000256" key="2">
    <source>
        <dbReference type="ARBA" id="ARBA00022475"/>
    </source>
</evidence>
<feature type="domain" description="Mce/MlaD" evidence="8">
    <location>
        <begin position="163"/>
        <end position="223"/>
    </location>
</feature>
<accession>A0A8J7CKS9</accession>
<evidence type="ECO:0000256" key="3">
    <source>
        <dbReference type="ARBA" id="ARBA00022519"/>
    </source>
</evidence>
<evidence type="ECO:0000256" key="5">
    <source>
        <dbReference type="ARBA" id="ARBA00022989"/>
    </source>
</evidence>
<sequence length="917" mass="94505">MSDEIPRMEISSPGGKGRPSLSLVWLVPMAAVAVALFIAWQTYAARGPVIEVRFNQASGLTAGQTQLKFRSLTVGTVEELTFTDDLAAVVAHIRLDKSIASYIDQDAQFWIVQPQVTARGVSGLDTVLSGVFIEGSWDSTPGEERREFEGTDEPPLVRNGQEGTVVTLRAMQGGRIQAGAPVVYRGVTVGELDEPKLAEDGSGVTAHAFINAPYDKLVTSTSRFWSVGGFSVNVGAGGLRLDVGNIASLIEGGVTFGTVGLPGSPLGPNAAFTVHPDEETARRSITPEDRTDEVLFSAIFEGALGGLELGAPVEMAGVQVGQVLNMVNVADEDGEAEPRLRVDIGLRAQPLGLPQTDGEEEVRSYIAAQVSEGLRAELTVESLFSGGLKIVLSEDGDIPAGEMETIAEGYPVIPTVPVDVSSLNASAQGIADRIAALPIEDLMDSVTGLIDSANALISSPGIQEVPGAVVGVLGSAQAKVDALDLEPLMADLTGAVADLRGVISGIGSDRNLERVDTLLAELETAAAELGPLMQSARGVTDTAGELQLQGLVDSAQGTLDAVQAVAASPETRALPGEIGAVLAEARELLASEGVQALPGRADAAISAATDVLTRVRDSGGLTDALAALERLDTIAASIETTASGLPELRQQIADVLGKVQALELQPLVDAATTTAEGLAALAAAPETQALPGTINGTLNEARGLIASEGVRALPGEVSGAVAGLRQVIDQVNGSDGVNSLVAALERLDAITASIEGTAAGLPELRDQISELVAKADSLPVEELVQSADALLATTDSFLSQPETRALPGSLNGTLDELTLSLSELREGGTVENVNATLQSAAEAADAISAAAATLPELSARLNGLVTTGEGLLASYGDRSRFNAQTLAALNDLREAAKAVTSLARTIERNPSALIRGR</sequence>
<evidence type="ECO:0000256" key="4">
    <source>
        <dbReference type="ARBA" id="ARBA00022692"/>
    </source>
</evidence>
<comment type="caution">
    <text evidence="9">The sequence shown here is derived from an EMBL/GenBank/DDBJ whole genome shotgun (WGS) entry which is preliminary data.</text>
</comment>
<dbReference type="RefSeq" id="WP_193183653.1">
    <property type="nucleotide sequence ID" value="NZ_JACVXA010000041.1"/>
</dbReference>
<keyword evidence="4 7" id="KW-0812">Transmembrane</keyword>
<feature type="domain" description="Mce/MlaD" evidence="8">
    <location>
        <begin position="47"/>
        <end position="116"/>
    </location>
</feature>
<evidence type="ECO:0000259" key="8">
    <source>
        <dbReference type="Pfam" id="PF02470"/>
    </source>
</evidence>
<comment type="subcellular location">
    <subcellularLocation>
        <location evidence="1">Cell inner membrane</location>
    </subcellularLocation>
</comment>
<organism evidence="9 10">
    <name type="scientific">Mangrovicoccus algicola</name>
    <dbReference type="NCBI Taxonomy" id="2771008"/>
    <lineage>
        <taxon>Bacteria</taxon>
        <taxon>Pseudomonadati</taxon>
        <taxon>Pseudomonadota</taxon>
        <taxon>Alphaproteobacteria</taxon>
        <taxon>Rhodobacterales</taxon>
        <taxon>Paracoccaceae</taxon>
        <taxon>Mangrovicoccus</taxon>
    </lineage>
</organism>
<keyword evidence="3" id="KW-0997">Cell inner membrane</keyword>
<reference evidence="9" key="1">
    <citation type="submission" date="2020-09" db="EMBL/GenBank/DDBJ databases">
        <title>A novel bacterium of genus Mangrovicoccus, isolated from South China Sea.</title>
        <authorList>
            <person name="Huang H."/>
            <person name="Mo K."/>
            <person name="Hu Y."/>
        </authorList>
    </citation>
    <scope>NUCLEOTIDE SEQUENCE</scope>
    <source>
        <strain evidence="9">HB182678</strain>
    </source>
</reference>
<keyword evidence="2" id="KW-1003">Cell membrane</keyword>
<evidence type="ECO:0000256" key="7">
    <source>
        <dbReference type="SAM" id="Phobius"/>
    </source>
</evidence>
<dbReference type="Pfam" id="PF02470">
    <property type="entry name" value="MlaD"/>
    <property type="match status" value="2"/>
</dbReference>
<dbReference type="AlphaFoldDB" id="A0A8J7CKS9"/>
<dbReference type="InterPro" id="IPR003399">
    <property type="entry name" value="Mce/MlaD"/>
</dbReference>
<evidence type="ECO:0000313" key="10">
    <source>
        <dbReference type="Proteomes" id="UP000609121"/>
    </source>
</evidence>
<keyword evidence="10" id="KW-1185">Reference proteome</keyword>
<dbReference type="InterPro" id="IPR051800">
    <property type="entry name" value="PqiA-PqiB_transport"/>
</dbReference>
<name>A0A8J7CKS9_9RHOB</name>
<proteinExistence type="predicted"/>
<evidence type="ECO:0000256" key="1">
    <source>
        <dbReference type="ARBA" id="ARBA00004533"/>
    </source>
</evidence>
<dbReference type="PANTHER" id="PTHR30462:SF0">
    <property type="entry name" value="INTERMEMBRANE TRANSPORT PROTEIN YEBT"/>
    <property type="match status" value="1"/>
</dbReference>
<dbReference type="Proteomes" id="UP000609121">
    <property type="component" value="Unassembled WGS sequence"/>
</dbReference>
<protein>
    <submittedName>
        <fullName evidence="9">MCE family protein</fullName>
    </submittedName>
</protein>
<keyword evidence="6 7" id="KW-0472">Membrane</keyword>
<evidence type="ECO:0000313" key="9">
    <source>
        <dbReference type="EMBL" id="MBE3639211.1"/>
    </source>
</evidence>
<dbReference type="EMBL" id="JACVXA010000041">
    <property type="protein sequence ID" value="MBE3639211.1"/>
    <property type="molecule type" value="Genomic_DNA"/>
</dbReference>
<dbReference type="GO" id="GO:0005886">
    <property type="term" value="C:plasma membrane"/>
    <property type="evidence" value="ECO:0007669"/>
    <property type="project" value="UniProtKB-SubCell"/>
</dbReference>
<feature type="transmembrane region" description="Helical" evidence="7">
    <location>
        <begin position="21"/>
        <end position="40"/>
    </location>
</feature>
<evidence type="ECO:0000256" key="6">
    <source>
        <dbReference type="ARBA" id="ARBA00023136"/>
    </source>
</evidence>
<dbReference type="PANTHER" id="PTHR30462">
    <property type="entry name" value="INTERMEMBRANE TRANSPORT PROTEIN PQIB-RELATED"/>
    <property type="match status" value="1"/>
</dbReference>